<dbReference type="SUPFAM" id="SSF53474">
    <property type="entry name" value="alpha/beta-Hydrolases"/>
    <property type="match status" value="1"/>
</dbReference>
<dbReference type="Proteomes" id="UP001501222">
    <property type="component" value="Unassembled WGS sequence"/>
</dbReference>
<proteinExistence type="predicted"/>
<feature type="domain" description="BD-FAE-like" evidence="2">
    <location>
        <begin position="14"/>
        <end position="205"/>
    </location>
</feature>
<dbReference type="PANTHER" id="PTHR48081:SF33">
    <property type="entry name" value="KYNURENINE FORMAMIDASE"/>
    <property type="match status" value="1"/>
</dbReference>
<dbReference type="InterPro" id="IPR049492">
    <property type="entry name" value="BD-FAE-like_dom"/>
</dbReference>
<sequence>MTISYGGDESQVADLYLPEGDGKVPVAVVIHGGFWMSSYGRELATPLAEDLARQGIAGYAIEYRRIGNGGGWPATFEDVAAAIDKLADQPRLDLSKVVAVGHSAGGHLAVWAAGRSGLPQWAPGATPRVVLVGAVSQAGVLDLVNAYDEKVGGDAVPAFLGTTPARDLKRYQLASPYERLPLKVPVALVHGTRDGQVPIEQSRRYRDAAVAKGAQVKLTELEHVGHFELIDPDAKAWQTCRTETMRLLEP</sequence>
<dbReference type="EMBL" id="BAABAA010000004">
    <property type="protein sequence ID" value="GAA3564602.1"/>
    <property type="molecule type" value="Genomic_DNA"/>
</dbReference>
<evidence type="ECO:0000256" key="1">
    <source>
        <dbReference type="ARBA" id="ARBA00022801"/>
    </source>
</evidence>
<dbReference type="Pfam" id="PF20434">
    <property type="entry name" value="BD-FAE"/>
    <property type="match status" value="1"/>
</dbReference>
<dbReference type="InterPro" id="IPR050300">
    <property type="entry name" value="GDXG_lipolytic_enzyme"/>
</dbReference>
<organism evidence="3 4">
    <name type="scientific">Kribbella ginsengisoli</name>
    <dbReference type="NCBI Taxonomy" id="363865"/>
    <lineage>
        <taxon>Bacteria</taxon>
        <taxon>Bacillati</taxon>
        <taxon>Actinomycetota</taxon>
        <taxon>Actinomycetes</taxon>
        <taxon>Propionibacteriales</taxon>
        <taxon>Kribbellaceae</taxon>
        <taxon>Kribbella</taxon>
    </lineage>
</organism>
<keyword evidence="1 3" id="KW-0378">Hydrolase</keyword>
<evidence type="ECO:0000313" key="4">
    <source>
        <dbReference type="Proteomes" id="UP001501222"/>
    </source>
</evidence>
<reference evidence="4" key="1">
    <citation type="journal article" date="2019" name="Int. J. Syst. Evol. Microbiol.">
        <title>The Global Catalogue of Microorganisms (GCM) 10K type strain sequencing project: providing services to taxonomists for standard genome sequencing and annotation.</title>
        <authorList>
            <consortium name="The Broad Institute Genomics Platform"/>
            <consortium name="The Broad Institute Genome Sequencing Center for Infectious Disease"/>
            <person name="Wu L."/>
            <person name="Ma J."/>
        </authorList>
    </citation>
    <scope>NUCLEOTIDE SEQUENCE [LARGE SCALE GENOMIC DNA]</scope>
    <source>
        <strain evidence="4">JCM 16928</strain>
    </source>
</reference>
<dbReference type="PANTHER" id="PTHR48081">
    <property type="entry name" value="AB HYDROLASE SUPERFAMILY PROTEIN C4A8.06C"/>
    <property type="match status" value="1"/>
</dbReference>
<dbReference type="InterPro" id="IPR029058">
    <property type="entry name" value="AB_hydrolase_fold"/>
</dbReference>
<dbReference type="Gene3D" id="3.40.50.1820">
    <property type="entry name" value="alpha/beta hydrolase"/>
    <property type="match status" value="1"/>
</dbReference>
<dbReference type="GO" id="GO:0016787">
    <property type="term" value="F:hydrolase activity"/>
    <property type="evidence" value="ECO:0007669"/>
    <property type="project" value="UniProtKB-KW"/>
</dbReference>
<evidence type="ECO:0000259" key="2">
    <source>
        <dbReference type="Pfam" id="PF20434"/>
    </source>
</evidence>
<name>A0ABP6XBH9_9ACTN</name>
<evidence type="ECO:0000313" key="3">
    <source>
        <dbReference type="EMBL" id="GAA3564602.1"/>
    </source>
</evidence>
<gene>
    <name evidence="3" type="ORF">GCM10022235_36350</name>
</gene>
<comment type="caution">
    <text evidence="3">The sequence shown here is derived from an EMBL/GenBank/DDBJ whole genome shotgun (WGS) entry which is preliminary data.</text>
</comment>
<accession>A0ABP6XBH9</accession>
<keyword evidence="4" id="KW-1185">Reference proteome</keyword>
<protein>
    <submittedName>
        <fullName evidence="3">Alpha/beta hydrolase</fullName>
    </submittedName>
</protein>